<dbReference type="AlphaFoldDB" id="A0A0J6S027"/>
<evidence type="ECO:0000256" key="3">
    <source>
        <dbReference type="ARBA" id="ARBA00022450"/>
    </source>
</evidence>
<dbReference type="InterPro" id="IPR000873">
    <property type="entry name" value="AMP-dep_synth/lig_dom"/>
</dbReference>
<dbReference type="GO" id="GO:0044550">
    <property type="term" value="P:secondary metabolite biosynthetic process"/>
    <property type="evidence" value="ECO:0007669"/>
    <property type="project" value="TreeGrafter"/>
</dbReference>
<dbReference type="InterPro" id="IPR025110">
    <property type="entry name" value="AMP-bd_C"/>
</dbReference>
<dbReference type="InterPro" id="IPR020806">
    <property type="entry name" value="PKS_PP-bd"/>
</dbReference>
<sequence length="488" mass="51943">VQATPTTWRLIGGGHGLPETCRRWCGGEALPSDLARELAGSQGQTRAWNLYGPTETTIWSACAALPPGRTAEPDLGEAVAATVLRVLDADGHPAPAGLRGELMIGGEGLARGYLGRPGLTAERFLPDPFGAPGSRLYRTGDLAGRDADGRLLYRGRADDQVKIRGHRIEPGEIEARLLALPGVGQAAVTARPGPTGLRLLAYAVARAGAVLDGPALRAALGQALPDYMVPMQVTVLEHLPLTPNGKLDRRALPEPEAPATSRHIAPQTETERVLAGIWADLLGRERIGRDDDFFAVGGDSISAMQVVGRARRAGLRLEPRDLFRHRSLAALAAAAIPLEETQSPVAQARPLLQVLSQADLDGLGLDWAEVDDLYPLTPMQQGILFHALDAETSSEARGLYLNQVAVTASGLDPDRLVEAWAAVSARHPVLRSAILRANLPGTVPGGALQVVHRNPALPVTSEDWRDQTLPEPDLDARLDALAAAERER</sequence>
<dbReference type="PROSITE" id="PS00012">
    <property type="entry name" value="PHOSPHOPANTETHEINE"/>
    <property type="match status" value="1"/>
</dbReference>
<comment type="cofactor">
    <cofactor evidence="1">
        <name>pantetheine 4'-phosphate</name>
        <dbReference type="ChEBI" id="CHEBI:47942"/>
    </cofactor>
</comment>
<evidence type="ECO:0000256" key="2">
    <source>
        <dbReference type="ARBA" id="ARBA00006432"/>
    </source>
</evidence>
<dbReference type="GO" id="GO:0005737">
    <property type="term" value="C:cytoplasm"/>
    <property type="evidence" value="ECO:0007669"/>
    <property type="project" value="TreeGrafter"/>
</dbReference>
<dbReference type="PANTHER" id="PTHR45527">
    <property type="entry name" value="NONRIBOSOMAL PEPTIDE SYNTHETASE"/>
    <property type="match status" value="1"/>
</dbReference>
<dbReference type="OrthoDB" id="9803968at2"/>
<evidence type="ECO:0000313" key="6">
    <source>
        <dbReference type="EMBL" id="KMO26928.1"/>
    </source>
</evidence>
<dbReference type="SUPFAM" id="SSF56801">
    <property type="entry name" value="Acetyl-CoA synthetase-like"/>
    <property type="match status" value="1"/>
</dbReference>
<dbReference type="InterPro" id="IPR009081">
    <property type="entry name" value="PP-bd_ACP"/>
</dbReference>
<dbReference type="Pfam" id="PF13193">
    <property type="entry name" value="AMP-binding_C"/>
    <property type="match status" value="1"/>
</dbReference>
<dbReference type="Gene3D" id="3.40.50.12780">
    <property type="entry name" value="N-terminal domain of ligase-like"/>
    <property type="match status" value="1"/>
</dbReference>
<dbReference type="Gene3D" id="1.10.1200.10">
    <property type="entry name" value="ACP-like"/>
    <property type="match status" value="1"/>
</dbReference>
<evidence type="ECO:0000256" key="4">
    <source>
        <dbReference type="ARBA" id="ARBA00022553"/>
    </source>
</evidence>
<comment type="similarity">
    <text evidence="2">Belongs to the ATP-dependent AMP-binding enzyme family.</text>
</comment>
<dbReference type="Proteomes" id="UP000035929">
    <property type="component" value="Unassembled WGS sequence"/>
</dbReference>
<dbReference type="PROSITE" id="PS50075">
    <property type="entry name" value="CARRIER"/>
    <property type="match status" value="1"/>
</dbReference>
<feature type="domain" description="Carrier" evidence="5">
    <location>
        <begin position="265"/>
        <end position="339"/>
    </location>
</feature>
<dbReference type="Gene3D" id="3.30.300.30">
    <property type="match status" value="1"/>
</dbReference>
<reference evidence="6 7" key="1">
    <citation type="submission" date="2015-03" db="EMBL/GenBank/DDBJ databases">
        <title>Genome sequencing of Methylobacterium aquaticum DSM16371 type strain.</title>
        <authorList>
            <person name="Chaudhry V."/>
            <person name="Patil P.B."/>
        </authorList>
    </citation>
    <scope>NUCLEOTIDE SEQUENCE [LARGE SCALE GENOMIC DNA]</scope>
    <source>
        <strain evidence="6 7">DSM 16371</strain>
    </source>
</reference>
<dbReference type="FunFam" id="3.30.300.30:FF:000010">
    <property type="entry name" value="Enterobactin synthetase component F"/>
    <property type="match status" value="1"/>
</dbReference>
<proteinExistence type="inferred from homology"/>
<dbReference type="Pfam" id="PF00550">
    <property type="entry name" value="PP-binding"/>
    <property type="match status" value="1"/>
</dbReference>
<name>A0A0J6S027_9HYPH</name>
<dbReference type="SUPFAM" id="SSF47336">
    <property type="entry name" value="ACP-like"/>
    <property type="match status" value="1"/>
</dbReference>
<dbReference type="FunFam" id="1.10.1200.10:FF:000005">
    <property type="entry name" value="Nonribosomal peptide synthetase 1"/>
    <property type="match status" value="1"/>
</dbReference>
<protein>
    <recommendedName>
        <fullName evidence="5">Carrier domain-containing protein</fullName>
    </recommendedName>
</protein>
<dbReference type="InterPro" id="IPR006162">
    <property type="entry name" value="Ppantetheine_attach_site"/>
</dbReference>
<evidence type="ECO:0000313" key="7">
    <source>
        <dbReference type="Proteomes" id="UP000035929"/>
    </source>
</evidence>
<dbReference type="Gene3D" id="3.30.559.10">
    <property type="entry name" value="Chloramphenicol acetyltransferase-like domain"/>
    <property type="match status" value="1"/>
</dbReference>
<dbReference type="PANTHER" id="PTHR45527:SF1">
    <property type="entry name" value="FATTY ACID SYNTHASE"/>
    <property type="match status" value="1"/>
</dbReference>
<dbReference type="SMART" id="SM00823">
    <property type="entry name" value="PKS_PP"/>
    <property type="match status" value="1"/>
</dbReference>
<dbReference type="RefSeq" id="WP_048467902.1">
    <property type="nucleotide sequence ID" value="NZ_LABX01000370.1"/>
</dbReference>
<accession>A0A0J6S027</accession>
<dbReference type="GO" id="GO:0031177">
    <property type="term" value="F:phosphopantetheine binding"/>
    <property type="evidence" value="ECO:0007669"/>
    <property type="project" value="InterPro"/>
</dbReference>
<keyword evidence="3" id="KW-0596">Phosphopantetheine</keyword>
<dbReference type="InterPro" id="IPR036736">
    <property type="entry name" value="ACP-like_sf"/>
</dbReference>
<dbReference type="InterPro" id="IPR045851">
    <property type="entry name" value="AMP-bd_C_sf"/>
</dbReference>
<feature type="non-terminal residue" evidence="6">
    <location>
        <position position="1"/>
    </location>
</feature>
<organism evidence="6 7">
    <name type="scientific">Methylobacterium aquaticum</name>
    <dbReference type="NCBI Taxonomy" id="270351"/>
    <lineage>
        <taxon>Bacteria</taxon>
        <taxon>Pseudomonadati</taxon>
        <taxon>Pseudomonadota</taxon>
        <taxon>Alphaproteobacteria</taxon>
        <taxon>Hyphomicrobiales</taxon>
        <taxon>Methylobacteriaceae</taxon>
        <taxon>Methylobacterium</taxon>
    </lineage>
</organism>
<dbReference type="SUPFAM" id="SSF52777">
    <property type="entry name" value="CoA-dependent acyltransferases"/>
    <property type="match status" value="1"/>
</dbReference>
<dbReference type="InterPro" id="IPR023213">
    <property type="entry name" value="CAT-like_dom_sf"/>
</dbReference>
<gene>
    <name evidence="6" type="ORF">VP06_32305</name>
</gene>
<keyword evidence="4" id="KW-0597">Phosphoprotein</keyword>
<dbReference type="InterPro" id="IPR042099">
    <property type="entry name" value="ANL_N_sf"/>
</dbReference>
<dbReference type="EMBL" id="LABX01000370">
    <property type="protein sequence ID" value="KMO26928.1"/>
    <property type="molecule type" value="Genomic_DNA"/>
</dbReference>
<dbReference type="Pfam" id="PF00501">
    <property type="entry name" value="AMP-binding"/>
    <property type="match status" value="1"/>
</dbReference>
<feature type="non-terminal residue" evidence="6">
    <location>
        <position position="488"/>
    </location>
</feature>
<evidence type="ECO:0000259" key="5">
    <source>
        <dbReference type="PROSITE" id="PS50075"/>
    </source>
</evidence>
<evidence type="ECO:0000256" key="1">
    <source>
        <dbReference type="ARBA" id="ARBA00001957"/>
    </source>
</evidence>
<comment type="caution">
    <text evidence="6">The sequence shown here is derived from an EMBL/GenBank/DDBJ whole genome shotgun (WGS) entry which is preliminary data.</text>
</comment>
<dbReference type="GO" id="GO:0043041">
    <property type="term" value="P:amino acid activation for nonribosomal peptide biosynthetic process"/>
    <property type="evidence" value="ECO:0007669"/>
    <property type="project" value="TreeGrafter"/>
</dbReference>